<gene>
    <name evidence="5" type="ORF">SAMN05444377_11143</name>
</gene>
<dbReference type="InterPro" id="IPR036291">
    <property type="entry name" value="NAD(P)-bd_dom_sf"/>
</dbReference>
<dbReference type="Gene3D" id="3.40.50.10860">
    <property type="entry name" value="Leucine Dehydrogenase, chain A, domain 1"/>
    <property type="match status" value="1"/>
</dbReference>
<name>A0A1M5CBD0_9FLAO</name>
<comment type="pathway">
    <text evidence="1">Metabolic intermediate biosynthesis; chorismate biosynthesis; chorismate from D-erythrose 4-phosphate and phosphoenolpyruvate: step 4/7.</text>
</comment>
<evidence type="ECO:0000256" key="2">
    <source>
        <dbReference type="ARBA" id="ARBA00023002"/>
    </source>
</evidence>
<protein>
    <submittedName>
        <fullName evidence="5">Shikimate dehydrogenase</fullName>
    </submittedName>
</protein>
<proteinExistence type="predicted"/>
<dbReference type="OrthoDB" id="9792692at2"/>
<dbReference type="RefSeq" id="WP_073363787.1">
    <property type="nucleotide sequence ID" value="NZ_FQVQ01000011.1"/>
</dbReference>
<sequence>MAPSSEKRFGLLGRNIAYSFSRGYFAKKFEAPQWQHCRYDNYDLPEAAQIKPLLQTQPYLNGLNVTVPYKEAVIPFLDDLDPIARQIGAVNTIQWLPDGTTLGHNTDWYGFQQALAPHLAPHHQRALVLGTGGAAKAIRYALQHLGIPYTLVSRSGEEGTLSYAEITPEIMHAHTLVIQCTPLGTFPEVEACPPIPYSYFTPLHLAFDLVYNPPKTRFLTLAEAQGAAIENGYSMLVHQAEKAWEIWNSTNV</sequence>
<keyword evidence="2" id="KW-0560">Oxidoreductase</keyword>
<evidence type="ECO:0000313" key="5">
    <source>
        <dbReference type="EMBL" id="SHF51897.1"/>
    </source>
</evidence>
<dbReference type="GO" id="GO:0009423">
    <property type="term" value="P:chorismate biosynthetic process"/>
    <property type="evidence" value="ECO:0007669"/>
    <property type="project" value="TreeGrafter"/>
</dbReference>
<dbReference type="PANTHER" id="PTHR21089">
    <property type="entry name" value="SHIKIMATE DEHYDROGENASE"/>
    <property type="match status" value="1"/>
</dbReference>
<dbReference type="InterPro" id="IPR013708">
    <property type="entry name" value="Shikimate_DH-bd_N"/>
</dbReference>
<dbReference type="GO" id="GO:0005829">
    <property type="term" value="C:cytosol"/>
    <property type="evidence" value="ECO:0007669"/>
    <property type="project" value="TreeGrafter"/>
</dbReference>
<feature type="domain" description="Shikimate dehydrogenase substrate binding N-terminal" evidence="4">
    <location>
        <begin position="11"/>
        <end position="93"/>
    </location>
</feature>
<keyword evidence="3" id="KW-0028">Amino-acid biosynthesis</keyword>
<dbReference type="GO" id="GO:0004764">
    <property type="term" value="F:shikimate 3-dehydrogenase (NADP+) activity"/>
    <property type="evidence" value="ECO:0007669"/>
    <property type="project" value="InterPro"/>
</dbReference>
<dbReference type="EMBL" id="FQVQ01000011">
    <property type="protein sequence ID" value="SHF51897.1"/>
    <property type="molecule type" value="Genomic_DNA"/>
</dbReference>
<dbReference type="InterPro" id="IPR046346">
    <property type="entry name" value="Aminoacid_DH-like_N_sf"/>
</dbReference>
<dbReference type="GO" id="GO:0050661">
    <property type="term" value="F:NADP binding"/>
    <property type="evidence" value="ECO:0007669"/>
    <property type="project" value="TreeGrafter"/>
</dbReference>
<dbReference type="AlphaFoldDB" id="A0A1M5CBD0"/>
<dbReference type="Proteomes" id="UP000184147">
    <property type="component" value="Unassembled WGS sequence"/>
</dbReference>
<dbReference type="InterPro" id="IPR022893">
    <property type="entry name" value="Shikimate_DH_fam"/>
</dbReference>
<keyword evidence="6" id="KW-1185">Reference proteome</keyword>
<dbReference type="SUPFAM" id="SSF51735">
    <property type="entry name" value="NAD(P)-binding Rossmann-fold domains"/>
    <property type="match status" value="1"/>
</dbReference>
<evidence type="ECO:0000259" key="4">
    <source>
        <dbReference type="Pfam" id="PF08501"/>
    </source>
</evidence>
<dbReference type="SUPFAM" id="SSF53223">
    <property type="entry name" value="Aminoacid dehydrogenase-like, N-terminal domain"/>
    <property type="match status" value="1"/>
</dbReference>
<dbReference type="STRING" id="1124188.SAMN05444377_11143"/>
<dbReference type="GO" id="GO:0019632">
    <property type="term" value="P:shikimate metabolic process"/>
    <property type="evidence" value="ECO:0007669"/>
    <property type="project" value="TreeGrafter"/>
</dbReference>
<dbReference type="Gene3D" id="3.40.50.720">
    <property type="entry name" value="NAD(P)-binding Rossmann-like Domain"/>
    <property type="match status" value="1"/>
</dbReference>
<dbReference type="Pfam" id="PF08501">
    <property type="entry name" value="Shikimate_dh_N"/>
    <property type="match status" value="1"/>
</dbReference>
<evidence type="ECO:0000313" key="6">
    <source>
        <dbReference type="Proteomes" id="UP000184147"/>
    </source>
</evidence>
<evidence type="ECO:0000256" key="1">
    <source>
        <dbReference type="ARBA" id="ARBA00004871"/>
    </source>
</evidence>
<reference evidence="5 6" key="1">
    <citation type="submission" date="2016-11" db="EMBL/GenBank/DDBJ databases">
        <authorList>
            <person name="Jaros S."/>
            <person name="Januszkiewicz K."/>
            <person name="Wedrychowicz H."/>
        </authorList>
    </citation>
    <scope>NUCLEOTIDE SEQUENCE [LARGE SCALE GENOMIC DNA]</scope>
    <source>
        <strain evidence="5 6">DSM 25660</strain>
    </source>
</reference>
<dbReference type="GO" id="GO:0009073">
    <property type="term" value="P:aromatic amino acid family biosynthetic process"/>
    <property type="evidence" value="ECO:0007669"/>
    <property type="project" value="UniProtKB-KW"/>
</dbReference>
<evidence type="ECO:0000256" key="3">
    <source>
        <dbReference type="ARBA" id="ARBA00023141"/>
    </source>
</evidence>
<dbReference type="PANTHER" id="PTHR21089:SF1">
    <property type="entry name" value="BIFUNCTIONAL 3-DEHYDROQUINATE DEHYDRATASE_SHIKIMATE DEHYDROGENASE, CHLOROPLASTIC"/>
    <property type="match status" value="1"/>
</dbReference>
<organism evidence="5 6">
    <name type="scientific">Flavobacterium fontis</name>
    <dbReference type="NCBI Taxonomy" id="1124188"/>
    <lineage>
        <taxon>Bacteria</taxon>
        <taxon>Pseudomonadati</taxon>
        <taxon>Bacteroidota</taxon>
        <taxon>Flavobacteriia</taxon>
        <taxon>Flavobacteriales</taxon>
        <taxon>Flavobacteriaceae</taxon>
        <taxon>Flavobacterium</taxon>
    </lineage>
</organism>
<dbReference type="CDD" id="cd01065">
    <property type="entry name" value="NAD_bind_Shikimate_DH"/>
    <property type="match status" value="1"/>
</dbReference>
<accession>A0A1M5CBD0</accession>
<keyword evidence="3" id="KW-0057">Aromatic amino acid biosynthesis</keyword>